<comment type="function">
    <text evidence="6">Toxic component of a toxin-antitoxin (TA) system. An RNase.</text>
</comment>
<dbReference type="HAMAP" id="MF_00265">
    <property type="entry name" value="VapC_Nob1"/>
    <property type="match status" value="1"/>
</dbReference>
<dbReference type="PANTHER" id="PTHR35901:SF1">
    <property type="entry name" value="EXONUCLEASE VAPC9"/>
    <property type="match status" value="1"/>
</dbReference>
<evidence type="ECO:0000256" key="6">
    <source>
        <dbReference type="HAMAP-Rule" id="MF_00265"/>
    </source>
</evidence>
<dbReference type="GO" id="GO:0000287">
    <property type="term" value="F:magnesium ion binding"/>
    <property type="evidence" value="ECO:0007669"/>
    <property type="project" value="UniProtKB-UniRule"/>
</dbReference>
<dbReference type="InterPro" id="IPR051619">
    <property type="entry name" value="TypeII_TA_RNase_PINc/VapC"/>
</dbReference>
<feature type="domain" description="PIN" evidence="8">
    <location>
        <begin position="2"/>
        <end position="120"/>
    </location>
</feature>
<dbReference type="PANTHER" id="PTHR35901">
    <property type="entry name" value="RIBONUCLEASE VAPC3"/>
    <property type="match status" value="1"/>
</dbReference>
<reference evidence="9 10" key="1">
    <citation type="submission" date="2016-10" db="EMBL/GenBank/DDBJ databases">
        <authorList>
            <person name="de Groot N.N."/>
        </authorList>
    </citation>
    <scope>NUCLEOTIDE SEQUENCE [LARGE SCALE GENOMIC DNA]</scope>
    <source>
        <strain evidence="9 10">CGMCC 4.7037</strain>
    </source>
</reference>
<comment type="similarity">
    <text evidence="6">Belongs to the PINc/VapC protein family.</text>
</comment>
<evidence type="ECO:0000256" key="1">
    <source>
        <dbReference type="ARBA" id="ARBA00022649"/>
    </source>
</evidence>
<dbReference type="Gene3D" id="3.40.50.1010">
    <property type="entry name" value="5'-nuclease"/>
    <property type="match status" value="1"/>
</dbReference>
<feature type="binding site" evidence="6">
    <location>
        <position position="94"/>
    </location>
    <ligand>
        <name>Mg(2+)</name>
        <dbReference type="ChEBI" id="CHEBI:18420"/>
    </ligand>
</feature>
<dbReference type="EC" id="3.1.-.-" evidence="6"/>
<name>A0A1H6F490_9ACTN</name>
<evidence type="ECO:0000256" key="7">
    <source>
        <dbReference type="SAM" id="MobiDB-lite"/>
    </source>
</evidence>
<gene>
    <name evidence="6" type="primary">vapC</name>
    <name evidence="9" type="ORF">SAMN05444920_14413</name>
</gene>
<protein>
    <recommendedName>
        <fullName evidence="6">Ribonuclease VapC</fullName>
        <shortName evidence="6">RNase VapC</shortName>
        <ecNumber evidence="6">3.1.-.-</ecNumber>
    </recommendedName>
    <alternativeName>
        <fullName evidence="6">Toxin VapC</fullName>
    </alternativeName>
</protein>
<keyword evidence="5 6" id="KW-0460">Magnesium</keyword>
<keyword evidence="2 6" id="KW-0540">Nuclease</keyword>
<evidence type="ECO:0000256" key="3">
    <source>
        <dbReference type="ARBA" id="ARBA00022723"/>
    </source>
</evidence>
<dbReference type="InterPro" id="IPR029060">
    <property type="entry name" value="PIN-like_dom_sf"/>
</dbReference>
<dbReference type="InterPro" id="IPR022907">
    <property type="entry name" value="VapC_family"/>
</dbReference>
<dbReference type="InterPro" id="IPR002716">
    <property type="entry name" value="PIN_dom"/>
</dbReference>
<evidence type="ECO:0000256" key="4">
    <source>
        <dbReference type="ARBA" id="ARBA00022801"/>
    </source>
</evidence>
<dbReference type="SUPFAM" id="SSF88723">
    <property type="entry name" value="PIN domain-like"/>
    <property type="match status" value="1"/>
</dbReference>
<keyword evidence="6" id="KW-0800">Toxin</keyword>
<feature type="binding site" evidence="6">
    <location>
        <position position="5"/>
    </location>
    <ligand>
        <name>Mg(2+)</name>
        <dbReference type="ChEBI" id="CHEBI:18420"/>
    </ligand>
</feature>
<feature type="region of interest" description="Disordered" evidence="7">
    <location>
        <begin position="136"/>
        <end position="156"/>
    </location>
</feature>
<evidence type="ECO:0000259" key="8">
    <source>
        <dbReference type="Pfam" id="PF01850"/>
    </source>
</evidence>
<organism evidence="9 10">
    <name type="scientific">Nonomuraea solani</name>
    <dbReference type="NCBI Taxonomy" id="1144553"/>
    <lineage>
        <taxon>Bacteria</taxon>
        <taxon>Bacillati</taxon>
        <taxon>Actinomycetota</taxon>
        <taxon>Actinomycetes</taxon>
        <taxon>Streptosporangiales</taxon>
        <taxon>Streptosporangiaceae</taxon>
        <taxon>Nonomuraea</taxon>
    </lineage>
</organism>
<keyword evidence="10" id="KW-1185">Reference proteome</keyword>
<keyword evidence="1 6" id="KW-1277">Toxin-antitoxin system</keyword>
<dbReference type="GO" id="GO:0004540">
    <property type="term" value="F:RNA nuclease activity"/>
    <property type="evidence" value="ECO:0007669"/>
    <property type="project" value="InterPro"/>
</dbReference>
<dbReference type="InterPro" id="IPR044153">
    <property type="entry name" value="PIN_Pae0151-like"/>
</dbReference>
<dbReference type="Pfam" id="PF01850">
    <property type="entry name" value="PIN"/>
    <property type="match status" value="1"/>
</dbReference>
<comment type="cofactor">
    <cofactor evidence="6">
        <name>Mg(2+)</name>
        <dbReference type="ChEBI" id="CHEBI:18420"/>
    </cofactor>
</comment>
<evidence type="ECO:0000256" key="5">
    <source>
        <dbReference type="ARBA" id="ARBA00022842"/>
    </source>
</evidence>
<evidence type="ECO:0000313" key="10">
    <source>
        <dbReference type="Proteomes" id="UP000236732"/>
    </source>
</evidence>
<dbReference type="AlphaFoldDB" id="A0A1H6F490"/>
<dbReference type="CDD" id="cd09873">
    <property type="entry name" value="PIN_Pae0151-like"/>
    <property type="match status" value="1"/>
</dbReference>
<proteinExistence type="inferred from homology"/>
<dbReference type="GO" id="GO:0016787">
    <property type="term" value="F:hydrolase activity"/>
    <property type="evidence" value="ECO:0007669"/>
    <property type="project" value="UniProtKB-KW"/>
</dbReference>
<dbReference type="GO" id="GO:0090729">
    <property type="term" value="F:toxin activity"/>
    <property type="evidence" value="ECO:0007669"/>
    <property type="project" value="UniProtKB-KW"/>
</dbReference>
<dbReference type="Proteomes" id="UP000236732">
    <property type="component" value="Unassembled WGS sequence"/>
</dbReference>
<evidence type="ECO:0000313" key="9">
    <source>
        <dbReference type="EMBL" id="SEH03794.1"/>
    </source>
</evidence>
<keyword evidence="4 6" id="KW-0378">Hydrolase</keyword>
<dbReference type="EMBL" id="FNVT01000044">
    <property type="protein sequence ID" value="SEH03794.1"/>
    <property type="molecule type" value="Genomic_DNA"/>
</dbReference>
<accession>A0A1H6F490</accession>
<dbReference type="OrthoDB" id="4377304at2"/>
<sequence>MIVIDSSALVEALAGDAPADELLTSVAENRLHIPHLLDYEFRNAMRSLLLGGRISEARAEGARIVKAGLPFTRHADDLTAGRAWDLRADFNGYDATYVALAEALDRTLVTTDEKIYKVARKYIDVDLSIDRESAVKPMPSASSLSGPTASDPPAGT</sequence>
<keyword evidence="3 6" id="KW-0479">Metal-binding</keyword>
<dbReference type="RefSeq" id="WP_160150780.1">
    <property type="nucleotide sequence ID" value="NZ_FNVT01000044.1"/>
</dbReference>
<evidence type="ECO:0000256" key="2">
    <source>
        <dbReference type="ARBA" id="ARBA00022722"/>
    </source>
</evidence>